<keyword evidence="6" id="KW-0732">Signal</keyword>
<dbReference type="EMBL" id="CAJNOV010003222">
    <property type="protein sequence ID" value="CAF1132208.1"/>
    <property type="molecule type" value="Genomic_DNA"/>
</dbReference>
<accession>A0A814RCY8</accession>
<dbReference type="PROSITE" id="PS00135">
    <property type="entry name" value="TRYPSIN_SER"/>
    <property type="match status" value="1"/>
</dbReference>
<sequence length="644" mass="71078">MNWFSILFFLIFIHVYTCQENEAKISEGSEASVDAFPWMVSVLFGFGNNLKHLCGGAILSDTFALTAANCVSQGVFFPIFFSVKAGIHNMYNGSEDVEQLRTISQVILHPNYSAANFLNNIALIRVSPPFNIKTLSVSTISLSNLTSLQNMNLTTIGWGLATNQSNVSMASTFLQEVTIQENVECTNKAIDPRTQLCAPGACQDDTGGPLMIYSNFSEQYELVGITSFRNICTSEGLFTRIAPFIDWILATLKSPQPTVPTFPTFTIPTPKPDVLGPPIPFQCNTSYPCGCSRIPVVFHDEPPFPFNRYRIQGRIVGGENAQAHSWSWMVSLRRFNGHFCGGSLLNERWVLTAAHCVDGVSDITIHIGVHNEALPSIQQSSTSEIIIHPNYERPPRYVNDIALIRLSTPVNFTLHVNYAGRTCLPSKTSGIHYPQVNSRLAVIGWGRLLSNGGRPQVLRQVRVKTIADNDTRCLGSIKNEERQFCAMVDGGGKDSCQGDSGGPIHQWLNDHWEQVGIVSFGTGCAQAENPGVYTRLSFYHDWIQSIINGNNFTVANTTTVNTDTMTIPCTNMPTTSFTTTVRTDTVTVPFTNIPTTSFTTTVRTDTVTVPHANMSATNDADLFLGPFNHKFLISTILYNYEDDL</sequence>
<gene>
    <name evidence="8" type="ORF">CJN711_LOCUS8615</name>
</gene>
<dbReference type="FunFam" id="2.40.10.10:FF:000068">
    <property type="entry name" value="transmembrane protease serine 2"/>
    <property type="match status" value="1"/>
</dbReference>
<dbReference type="PANTHER" id="PTHR24252">
    <property type="entry name" value="ACROSIN-RELATED"/>
    <property type="match status" value="1"/>
</dbReference>
<keyword evidence="2 5" id="KW-0378">Hydrolase</keyword>
<dbReference type="PROSITE" id="PS50240">
    <property type="entry name" value="TRYPSIN_DOM"/>
    <property type="match status" value="2"/>
</dbReference>
<feature type="domain" description="Peptidase S1" evidence="7">
    <location>
        <begin position="315"/>
        <end position="548"/>
    </location>
</feature>
<keyword evidence="4" id="KW-1015">Disulfide bond</keyword>
<organism evidence="8 9">
    <name type="scientific">Rotaria magnacalcarata</name>
    <dbReference type="NCBI Taxonomy" id="392030"/>
    <lineage>
        <taxon>Eukaryota</taxon>
        <taxon>Metazoa</taxon>
        <taxon>Spiralia</taxon>
        <taxon>Gnathifera</taxon>
        <taxon>Rotifera</taxon>
        <taxon>Eurotatoria</taxon>
        <taxon>Bdelloidea</taxon>
        <taxon>Philodinida</taxon>
        <taxon>Philodinidae</taxon>
        <taxon>Rotaria</taxon>
    </lineage>
</organism>
<dbReference type="Gene3D" id="2.40.10.10">
    <property type="entry name" value="Trypsin-like serine proteases"/>
    <property type="match status" value="2"/>
</dbReference>
<keyword evidence="1 5" id="KW-0645">Protease</keyword>
<evidence type="ECO:0000256" key="4">
    <source>
        <dbReference type="ARBA" id="ARBA00023157"/>
    </source>
</evidence>
<dbReference type="InterPro" id="IPR001314">
    <property type="entry name" value="Peptidase_S1A"/>
</dbReference>
<reference evidence="8" key="1">
    <citation type="submission" date="2021-02" db="EMBL/GenBank/DDBJ databases">
        <authorList>
            <person name="Nowell W R."/>
        </authorList>
    </citation>
    <scope>NUCLEOTIDE SEQUENCE</scope>
</reference>
<dbReference type="Proteomes" id="UP000663855">
    <property type="component" value="Unassembled WGS sequence"/>
</dbReference>
<feature type="chain" id="PRO_5032619688" description="Peptidase S1 domain-containing protein" evidence="6">
    <location>
        <begin position="19"/>
        <end position="644"/>
    </location>
</feature>
<protein>
    <recommendedName>
        <fullName evidence="7">Peptidase S1 domain-containing protein</fullName>
    </recommendedName>
</protein>
<dbReference type="SMART" id="SM00020">
    <property type="entry name" value="Tryp_SPc"/>
    <property type="match status" value="2"/>
</dbReference>
<dbReference type="InterPro" id="IPR033116">
    <property type="entry name" value="TRYPSIN_SER"/>
</dbReference>
<dbReference type="AlphaFoldDB" id="A0A814RCY8"/>
<dbReference type="InterPro" id="IPR001254">
    <property type="entry name" value="Trypsin_dom"/>
</dbReference>
<comment type="caution">
    <text evidence="8">The sequence shown here is derived from an EMBL/GenBank/DDBJ whole genome shotgun (WGS) entry which is preliminary data.</text>
</comment>
<evidence type="ECO:0000256" key="5">
    <source>
        <dbReference type="RuleBase" id="RU363034"/>
    </source>
</evidence>
<keyword evidence="3 5" id="KW-0720">Serine protease</keyword>
<evidence type="ECO:0000259" key="7">
    <source>
        <dbReference type="PROSITE" id="PS50240"/>
    </source>
</evidence>
<dbReference type="PANTHER" id="PTHR24252:SF7">
    <property type="entry name" value="HYALIN"/>
    <property type="match status" value="1"/>
</dbReference>
<dbReference type="Pfam" id="PF00089">
    <property type="entry name" value="Trypsin"/>
    <property type="match status" value="2"/>
</dbReference>
<dbReference type="SUPFAM" id="SSF50494">
    <property type="entry name" value="Trypsin-like serine proteases"/>
    <property type="match status" value="2"/>
</dbReference>
<dbReference type="FunFam" id="2.40.10.10:FF:000003">
    <property type="entry name" value="Transmembrane serine protease 3"/>
    <property type="match status" value="1"/>
</dbReference>
<evidence type="ECO:0000256" key="2">
    <source>
        <dbReference type="ARBA" id="ARBA00022801"/>
    </source>
</evidence>
<dbReference type="PROSITE" id="PS00134">
    <property type="entry name" value="TRYPSIN_HIS"/>
    <property type="match status" value="1"/>
</dbReference>
<dbReference type="GO" id="GO:0004252">
    <property type="term" value="F:serine-type endopeptidase activity"/>
    <property type="evidence" value="ECO:0007669"/>
    <property type="project" value="InterPro"/>
</dbReference>
<evidence type="ECO:0000313" key="8">
    <source>
        <dbReference type="EMBL" id="CAF1132208.1"/>
    </source>
</evidence>
<dbReference type="InterPro" id="IPR043504">
    <property type="entry name" value="Peptidase_S1_PA_chymotrypsin"/>
</dbReference>
<feature type="signal peptide" evidence="6">
    <location>
        <begin position="1"/>
        <end position="18"/>
    </location>
</feature>
<dbReference type="GO" id="GO:0006508">
    <property type="term" value="P:proteolysis"/>
    <property type="evidence" value="ECO:0007669"/>
    <property type="project" value="UniProtKB-KW"/>
</dbReference>
<proteinExistence type="predicted"/>
<feature type="domain" description="Peptidase S1" evidence="7">
    <location>
        <begin position="25"/>
        <end position="253"/>
    </location>
</feature>
<name>A0A814RCY8_9BILA</name>
<dbReference type="InterPro" id="IPR018114">
    <property type="entry name" value="TRYPSIN_HIS"/>
</dbReference>
<evidence type="ECO:0000256" key="6">
    <source>
        <dbReference type="SAM" id="SignalP"/>
    </source>
</evidence>
<dbReference type="PRINTS" id="PR00722">
    <property type="entry name" value="CHYMOTRYPSIN"/>
</dbReference>
<dbReference type="InterPro" id="IPR009003">
    <property type="entry name" value="Peptidase_S1_PA"/>
</dbReference>
<evidence type="ECO:0000256" key="3">
    <source>
        <dbReference type="ARBA" id="ARBA00022825"/>
    </source>
</evidence>
<dbReference type="CDD" id="cd00190">
    <property type="entry name" value="Tryp_SPc"/>
    <property type="match status" value="2"/>
</dbReference>
<evidence type="ECO:0000313" key="9">
    <source>
        <dbReference type="Proteomes" id="UP000663855"/>
    </source>
</evidence>
<evidence type="ECO:0000256" key="1">
    <source>
        <dbReference type="ARBA" id="ARBA00022670"/>
    </source>
</evidence>